<dbReference type="Proteomes" id="UP000034954">
    <property type="component" value="Unassembled WGS sequence"/>
</dbReference>
<comment type="caution">
    <text evidence="2">The sequence shown here is derived from an EMBL/GenBank/DDBJ whole genome shotgun (WGS) entry which is preliminary data.</text>
</comment>
<feature type="transmembrane region" description="Helical" evidence="1">
    <location>
        <begin position="6"/>
        <end position="24"/>
    </location>
</feature>
<keyword evidence="1" id="KW-0472">Membrane</keyword>
<name>A0A0M2UUD7_9BACT</name>
<keyword evidence="3" id="KW-1185">Reference proteome</keyword>
<evidence type="ECO:0000256" key="1">
    <source>
        <dbReference type="SAM" id="Phobius"/>
    </source>
</evidence>
<accession>A0A0M2UUD7</accession>
<dbReference type="AlphaFoldDB" id="A0A0M2UUD7"/>
<keyword evidence="1" id="KW-0812">Transmembrane</keyword>
<sequence length="54" mass="6351">MNLNSFLFFVGITLDYSLVSLYDVSVLKFMQRILVVTPKRVLSYVKIKRKMECC</sequence>
<reference evidence="2 3" key="1">
    <citation type="journal article" date="2013" name="BMC Microbiol.">
        <title>Identification of the type II cytochrome c maturation pathway in anammox bacteria by comparative genomics.</title>
        <authorList>
            <person name="Ferousi C."/>
            <person name="Speth D.R."/>
            <person name="Reimann J."/>
            <person name="Op den Camp H.J."/>
            <person name="Allen J.W."/>
            <person name="Keltjens J.T."/>
            <person name="Jetten M.S."/>
        </authorList>
    </citation>
    <scope>NUCLEOTIDE SEQUENCE [LARGE SCALE GENOMIC DNA]</scope>
    <source>
        <strain evidence="2">RU1</strain>
    </source>
</reference>
<keyword evidence="1" id="KW-1133">Transmembrane helix</keyword>
<organism evidence="2 3">
    <name type="scientific">Candidatus Brocadia fulgida</name>
    <dbReference type="NCBI Taxonomy" id="380242"/>
    <lineage>
        <taxon>Bacteria</taxon>
        <taxon>Pseudomonadati</taxon>
        <taxon>Planctomycetota</taxon>
        <taxon>Candidatus Brocadiia</taxon>
        <taxon>Candidatus Brocadiales</taxon>
        <taxon>Candidatus Brocadiaceae</taxon>
        <taxon>Candidatus Brocadia</taxon>
    </lineage>
</organism>
<protein>
    <submittedName>
        <fullName evidence="2">Uncharacterized protein</fullName>
    </submittedName>
</protein>
<evidence type="ECO:0000313" key="2">
    <source>
        <dbReference type="EMBL" id="KKO19658.1"/>
    </source>
</evidence>
<dbReference type="EMBL" id="LAQJ01000170">
    <property type="protein sequence ID" value="KKO19658.1"/>
    <property type="molecule type" value="Genomic_DNA"/>
</dbReference>
<evidence type="ECO:0000313" key="3">
    <source>
        <dbReference type="Proteomes" id="UP000034954"/>
    </source>
</evidence>
<proteinExistence type="predicted"/>
<gene>
    <name evidence="2" type="ORF">BROFUL_01636</name>
</gene>